<name>A0A8X6LG97_TRICU</name>
<evidence type="ECO:0000313" key="2">
    <source>
        <dbReference type="Proteomes" id="UP000887116"/>
    </source>
</evidence>
<accession>A0A8X6LG97</accession>
<reference evidence="1" key="1">
    <citation type="submission" date="2020-07" db="EMBL/GenBank/DDBJ databases">
        <title>Multicomponent nature underlies the extraordinary mechanical properties of spider dragline silk.</title>
        <authorList>
            <person name="Kono N."/>
            <person name="Nakamura H."/>
            <person name="Mori M."/>
            <person name="Yoshida Y."/>
            <person name="Ohtoshi R."/>
            <person name="Malay A.D."/>
            <person name="Moran D.A.P."/>
            <person name="Tomita M."/>
            <person name="Numata K."/>
            <person name="Arakawa K."/>
        </authorList>
    </citation>
    <scope>NUCLEOTIDE SEQUENCE</scope>
</reference>
<proteinExistence type="predicted"/>
<keyword evidence="2" id="KW-1185">Reference proteome</keyword>
<gene>
    <name evidence="1" type="ORF">TNCT_248551</name>
</gene>
<dbReference type="AlphaFoldDB" id="A0A8X6LG97"/>
<evidence type="ECO:0000313" key="1">
    <source>
        <dbReference type="EMBL" id="GFR08740.1"/>
    </source>
</evidence>
<organism evidence="1 2">
    <name type="scientific">Trichonephila clavata</name>
    <name type="common">Joro spider</name>
    <name type="synonym">Nephila clavata</name>
    <dbReference type="NCBI Taxonomy" id="2740835"/>
    <lineage>
        <taxon>Eukaryota</taxon>
        <taxon>Metazoa</taxon>
        <taxon>Ecdysozoa</taxon>
        <taxon>Arthropoda</taxon>
        <taxon>Chelicerata</taxon>
        <taxon>Arachnida</taxon>
        <taxon>Araneae</taxon>
        <taxon>Araneomorphae</taxon>
        <taxon>Entelegynae</taxon>
        <taxon>Araneoidea</taxon>
        <taxon>Nephilidae</taxon>
        <taxon>Trichonephila</taxon>
    </lineage>
</organism>
<dbReference type="Proteomes" id="UP000887116">
    <property type="component" value="Unassembled WGS sequence"/>
</dbReference>
<protein>
    <submittedName>
        <fullName evidence="1">Uncharacterized protein</fullName>
    </submittedName>
</protein>
<comment type="caution">
    <text evidence="1">The sequence shown here is derived from an EMBL/GenBank/DDBJ whole genome shotgun (WGS) entry which is preliminary data.</text>
</comment>
<dbReference type="EMBL" id="BMAO01006458">
    <property type="protein sequence ID" value="GFR08740.1"/>
    <property type="molecule type" value="Genomic_DNA"/>
</dbReference>
<sequence length="160" mass="18942">MKEIASPINLEEEKFYIIKGLKEDRAVEMQLKNSKDIQDLKEKRKIFWTYKKIKFQLQIDQNLYIQNIRRKEYLPIRPNLPTDHNTEDGELIKINNQWVTHDAMYTILSFQHLIIITHPLLLSGRPCIRETNGSRKNDQGNCNQILQISIPVKQSQKTIL</sequence>